<dbReference type="InterPro" id="IPR036283">
    <property type="entry name" value="NOB1_Zf-like_sf"/>
</dbReference>
<dbReference type="InterPro" id="IPR017117">
    <property type="entry name" value="Nob1_euk"/>
</dbReference>
<dbReference type="InterPro" id="IPR039907">
    <property type="entry name" value="NOB1"/>
</dbReference>
<keyword evidence="11" id="KW-0255">Endonuclease</keyword>
<feature type="compositionally biased region" description="Polar residues" evidence="8">
    <location>
        <begin position="279"/>
        <end position="293"/>
    </location>
</feature>
<feature type="region of interest" description="Disordered" evidence="8">
    <location>
        <begin position="275"/>
        <end position="328"/>
    </location>
</feature>
<evidence type="ECO:0000259" key="9">
    <source>
        <dbReference type="Pfam" id="PF08772"/>
    </source>
</evidence>
<feature type="domain" description="Ribonuclease PIN" evidence="10">
    <location>
        <begin position="78"/>
        <end position="166"/>
    </location>
</feature>
<dbReference type="AlphaFoldDB" id="A0A1R0GZW7"/>
<dbReference type="GO" id="GO:0030688">
    <property type="term" value="C:preribosome, small subunit precursor"/>
    <property type="evidence" value="ECO:0007669"/>
    <property type="project" value="TreeGrafter"/>
</dbReference>
<comment type="caution">
    <text evidence="11">The sequence shown here is derived from an EMBL/GenBank/DDBJ whole genome shotgun (WGS) entry which is preliminary data.</text>
</comment>
<dbReference type="Pfam" id="PF08772">
    <property type="entry name" value="Zn_ribbon_NOB1"/>
    <property type="match status" value="1"/>
</dbReference>
<comment type="function">
    <text evidence="7">Required for the synthesis of 40S ribosome subunits. Has a role in processing 20S pre-rRNA into the mature 18S rRNA, where it is required for cleavage at the 3' end of the mature 18S rRNA (D-site). Accompanies the 20S pre-rRNA from the nucleus to the cytoplasm.</text>
</comment>
<dbReference type="PANTHER" id="PTHR12814:SF2">
    <property type="entry name" value="RNA-BINDING PROTEIN NOB1"/>
    <property type="match status" value="1"/>
</dbReference>
<evidence type="ECO:0000259" key="10">
    <source>
        <dbReference type="Pfam" id="PF17146"/>
    </source>
</evidence>
<dbReference type="GO" id="GO:0005737">
    <property type="term" value="C:cytoplasm"/>
    <property type="evidence" value="ECO:0007669"/>
    <property type="project" value="UniProtKB-ARBA"/>
</dbReference>
<gene>
    <name evidence="11" type="ORF">AYI68_g3448</name>
</gene>
<dbReference type="Gene3D" id="3.40.50.1010">
    <property type="entry name" value="5'-nuclease"/>
    <property type="match status" value="1"/>
</dbReference>
<dbReference type="CDD" id="cd09876">
    <property type="entry name" value="PIN_Nob1-like"/>
    <property type="match status" value="1"/>
</dbReference>
<dbReference type="Gene3D" id="6.20.210.10">
    <property type="entry name" value="Nin one binding (NOB1), Zn-ribbon-like"/>
    <property type="match status" value="1"/>
</dbReference>
<feature type="compositionally biased region" description="Polar residues" evidence="8">
    <location>
        <begin position="28"/>
        <end position="46"/>
    </location>
</feature>
<evidence type="ECO:0000256" key="8">
    <source>
        <dbReference type="SAM" id="MobiDB-lite"/>
    </source>
</evidence>
<organism evidence="11 12">
    <name type="scientific">Smittium mucronatum</name>
    <dbReference type="NCBI Taxonomy" id="133383"/>
    <lineage>
        <taxon>Eukaryota</taxon>
        <taxon>Fungi</taxon>
        <taxon>Fungi incertae sedis</taxon>
        <taxon>Zoopagomycota</taxon>
        <taxon>Kickxellomycotina</taxon>
        <taxon>Harpellomycetes</taxon>
        <taxon>Harpellales</taxon>
        <taxon>Legeriomycetaceae</taxon>
        <taxon>Smittium</taxon>
    </lineage>
</organism>
<dbReference type="OrthoDB" id="446759at2759"/>
<dbReference type="Proteomes" id="UP000187455">
    <property type="component" value="Unassembled WGS sequence"/>
</dbReference>
<dbReference type="GO" id="GO:0016787">
    <property type="term" value="F:hydrolase activity"/>
    <property type="evidence" value="ECO:0007669"/>
    <property type="project" value="UniProtKB-KW"/>
</dbReference>
<dbReference type="GO" id="GO:0031981">
    <property type="term" value="C:nuclear lumen"/>
    <property type="evidence" value="ECO:0007669"/>
    <property type="project" value="UniProtKB-ARBA"/>
</dbReference>
<dbReference type="Pfam" id="PF17146">
    <property type="entry name" value="PIN_6"/>
    <property type="match status" value="1"/>
</dbReference>
<name>A0A1R0GZW7_9FUNG</name>
<evidence type="ECO:0000256" key="4">
    <source>
        <dbReference type="ARBA" id="ARBA00022801"/>
    </source>
</evidence>
<feature type="compositionally biased region" description="Acidic residues" evidence="8">
    <location>
        <begin position="317"/>
        <end position="328"/>
    </location>
</feature>
<feature type="domain" description="Nin one binding (NOB1) Zn-ribbon-like" evidence="9">
    <location>
        <begin position="421"/>
        <end position="496"/>
    </location>
</feature>
<dbReference type="FunFam" id="3.40.50.1010:FF:000020">
    <property type="entry name" value="20S-pre-rRNA D-site endonuclease NOB1"/>
    <property type="match status" value="1"/>
</dbReference>
<evidence type="ECO:0000256" key="5">
    <source>
        <dbReference type="ARBA" id="ARBA00022833"/>
    </source>
</evidence>
<dbReference type="InterPro" id="IPR014881">
    <property type="entry name" value="NOB1_Zn-bd"/>
</dbReference>
<dbReference type="GO" id="GO:0004521">
    <property type="term" value="F:RNA endonuclease activity"/>
    <property type="evidence" value="ECO:0007669"/>
    <property type="project" value="TreeGrafter"/>
</dbReference>
<protein>
    <recommendedName>
        <fullName evidence="7">20S-pre-rRNA D-site endonuclease NOB1</fullName>
    </recommendedName>
</protein>
<keyword evidence="4" id="KW-0378">Hydrolase</keyword>
<dbReference type="GO" id="GO:0030490">
    <property type="term" value="P:maturation of SSU-rRNA"/>
    <property type="evidence" value="ECO:0007669"/>
    <property type="project" value="TreeGrafter"/>
</dbReference>
<comment type="subcellular location">
    <subcellularLocation>
        <location evidence="7">Nucleus</location>
        <location evidence="7">Nucleolus</location>
    </subcellularLocation>
</comment>
<feature type="compositionally biased region" description="Basic and acidic residues" evidence="8">
    <location>
        <begin position="294"/>
        <end position="309"/>
    </location>
</feature>
<dbReference type="SUPFAM" id="SSF144206">
    <property type="entry name" value="NOB1 zinc finger-like"/>
    <property type="match status" value="1"/>
</dbReference>
<dbReference type="PIRSF" id="PIRSF037125">
    <property type="entry name" value="D-site_20S_pre-rRNA_nuclease"/>
    <property type="match status" value="1"/>
</dbReference>
<evidence type="ECO:0000256" key="1">
    <source>
        <dbReference type="ARBA" id="ARBA00005858"/>
    </source>
</evidence>
<evidence type="ECO:0000313" key="12">
    <source>
        <dbReference type="Proteomes" id="UP000187455"/>
    </source>
</evidence>
<evidence type="ECO:0000256" key="2">
    <source>
        <dbReference type="ARBA" id="ARBA00022722"/>
    </source>
</evidence>
<sequence length="587" mass="65614">MAEIITDSLSNLKISMDSDSYNKETESKNSSQNETKPMSYSEKLNATTEIPEPSHELQNVSSHKENQTLGNDKKYKILVLDTNPLLRGENLSSLSERFVTIPEVIGEIVSKQARDRLEFVKLSLNLELIEPDSESISAVIKKSKETGDFNFLSITDIKVISLALMLSKQYDSEYADINSSQNKTPSEPSIGLEISPNITPISNLNPDQIASQEIFSSNSILKNEDLNNSRKFSTQSANKSNSEYENDEVIRRVDQHFLSTAEFIKDSEYEEIFNEPAVTDNSLNTQSDPTTQENNKDDITSKLPIEKVPSESNNDIAVEEQEEEDSDEWSVVKKPKKKINHKKKYKNVFGWGGEWITPENINHAKVLDASGVRDIGSGLKQRNIGESSHQLIVGSVTSDFAMQNVILGMGLGLVSVDGFVIKELKTWVLRCHSCFETTPKMDIQFCPSCGHPTLIRASVSSQRTRDDSIIKKVHLKKNFKYNLQGTRYSIPSAVGGKSGTDIITRADDKRYLDSMARRNLLVSKMERQQLKGDGGLWDVGYVPNMLIGAGDGTKARNGERFDARGMPVIGFGRKNPNRSKKTGNRKK</sequence>
<keyword evidence="3 7" id="KW-0479">Metal-binding</keyword>
<evidence type="ECO:0000256" key="6">
    <source>
        <dbReference type="ARBA" id="ARBA00023242"/>
    </source>
</evidence>
<evidence type="ECO:0000256" key="7">
    <source>
        <dbReference type="PIRNR" id="PIRNR037125"/>
    </source>
</evidence>
<feature type="region of interest" description="Disordered" evidence="8">
    <location>
        <begin position="15"/>
        <end position="46"/>
    </location>
</feature>
<reference evidence="11 12" key="1">
    <citation type="journal article" date="2016" name="Mol. Biol. Evol.">
        <title>Genome-Wide Survey of Gut Fungi (Harpellales) Reveals the First Horizontally Transferred Ubiquitin Gene from a Mosquito Host.</title>
        <authorList>
            <person name="Wang Y."/>
            <person name="White M.M."/>
            <person name="Kvist S."/>
            <person name="Moncalvo J.M."/>
        </authorList>
    </citation>
    <scope>NUCLEOTIDE SEQUENCE [LARGE SCALE GENOMIC DNA]</scope>
    <source>
        <strain evidence="11 12">ALG-7-W6</strain>
    </source>
</reference>
<keyword evidence="12" id="KW-1185">Reference proteome</keyword>
<dbReference type="PANTHER" id="PTHR12814">
    <property type="entry name" value="RNA-BINDING PROTEIN NOB1"/>
    <property type="match status" value="1"/>
</dbReference>
<feature type="region of interest" description="Disordered" evidence="8">
    <location>
        <begin position="566"/>
        <end position="587"/>
    </location>
</feature>
<comment type="similarity">
    <text evidence="1 7">Belongs to the NOB1 family.</text>
</comment>
<accession>A0A1R0GZW7</accession>
<keyword evidence="5 7" id="KW-0862">Zinc</keyword>
<dbReference type="STRING" id="133383.A0A1R0GZW7"/>
<dbReference type="EMBL" id="LSSL01001546">
    <property type="protein sequence ID" value="OLY82435.1"/>
    <property type="molecule type" value="Genomic_DNA"/>
</dbReference>
<feature type="compositionally biased region" description="Basic residues" evidence="8">
    <location>
        <begin position="575"/>
        <end position="587"/>
    </location>
</feature>
<keyword evidence="2" id="KW-0540">Nuclease</keyword>
<proteinExistence type="inferred from homology"/>
<evidence type="ECO:0000256" key="3">
    <source>
        <dbReference type="ARBA" id="ARBA00022723"/>
    </source>
</evidence>
<keyword evidence="6 7" id="KW-0539">Nucleus</keyword>
<evidence type="ECO:0000313" key="11">
    <source>
        <dbReference type="EMBL" id="OLY82435.1"/>
    </source>
</evidence>
<dbReference type="GO" id="GO:0046872">
    <property type="term" value="F:metal ion binding"/>
    <property type="evidence" value="ECO:0007669"/>
    <property type="project" value="UniProtKB-KW"/>
</dbReference>
<dbReference type="InterPro" id="IPR033411">
    <property type="entry name" value="Ribonuclease_PIN"/>
</dbReference>